<dbReference type="PANTHER" id="PTHR37015:SF2">
    <property type="entry name" value="REVERSE TRANSCRIPTASE DOMAIN-CONTAINING PROTEIN"/>
    <property type="match status" value="1"/>
</dbReference>
<sequence length="950" mass="106815">MIPLAVSSVLRDATQLKIDELSRAREEHRSRYETNPEILAAGHNTLGKLNALLKAFQGPYTDDDDLDDEVLNLKRCLEQAKDDRCISEAKLKDFEKRIQRGISMHRNRLEVSALHVDLLKEALHVELSADAVAARLDKADLEDDFDYVEREFEEIVDAFESMIFEPTGIDNDAFDAYLLSFFAESRAQHGLQRLRTQIEDYSNDFLTETDNIDDELVIWCIHDLLQNSLLSEDKKRTLQGYLQSPATIRELKSILNMRDVRHWDWRNKSSGLKVSPRKNADGHHVMAIEEDIVDMLFLHAVATGWSIQLRSGLQTLVTNSKVWPPNRHLTQAESEKRDYYLGAPRYHPAPVPPTICGHCNSCLAPPPPPPPPPPKLDYLPPPPPPNAYFIPPPPVTSKTAFRAKKKKAYTNSPYSISKTFVLNYERHRNYGREFLFSRLPKIEGSAPAITPANETKANAMKYLATEARFHKEVNGEVDGISVVFDNFASSLPHSAVIAVLKFIGVPRVWLDFFTRFLEAPLNVGSILRGVTDQVVNRTRGVPEGHGLETFFSEALFFFLDLAIHQGTGSYLFRLREKCYFVGPSESCIFVNREITKFASMINMNITSTLGIDPNSFGLLNFRIEPEQGLNVTINTEKVTLYAQQLKFQLSTCPTVLEWIRVWNASIGTYASHLFGPLANVFGKPHLDAVTRAHNLIFDIVLDKKSLADHIKLLLESHLGRPLPDPPFALEALAFLPTAYGGLGVKNPYTTLNIARNVAPEPEAGFKAFLEAEARYFDVAAERFHALGPAGREAKRAAIFDDDAERIAAVLGEGVDPDAFLARERCGEFRERADYYYLFGPPPVPQSPDLIGAYAALLEEPADYIDATEKVGDEVFRLAGVGGMKRWSQLSGEDRWVLQMYSEECIELYGGLEVWEREGVPMEALKMVRGSYGEDDEDEDEDDYSSVVSSV</sequence>
<dbReference type="EMBL" id="KZ678129">
    <property type="protein sequence ID" value="PSN73698.1"/>
    <property type="molecule type" value="Genomic_DNA"/>
</dbReference>
<protein>
    <recommendedName>
        <fullName evidence="4">Reverse transcriptase domain-containing protein</fullName>
    </recommendedName>
</protein>
<evidence type="ECO:0000313" key="3">
    <source>
        <dbReference type="Proteomes" id="UP000240883"/>
    </source>
</evidence>
<proteinExistence type="predicted"/>
<gene>
    <name evidence="2" type="ORF">BS50DRAFT_569192</name>
</gene>
<evidence type="ECO:0008006" key="4">
    <source>
        <dbReference type="Google" id="ProtNLM"/>
    </source>
</evidence>
<evidence type="ECO:0000313" key="2">
    <source>
        <dbReference type="EMBL" id="PSN73698.1"/>
    </source>
</evidence>
<feature type="region of interest" description="Disordered" evidence="1">
    <location>
        <begin position="929"/>
        <end position="950"/>
    </location>
</feature>
<keyword evidence="3" id="KW-1185">Reference proteome</keyword>
<dbReference type="OrthoDB" id="74545at2759"/>
<organism evidence="2 3">
    <name type="scientific">Corynespora cassiicola Philippines</name>
    <dbReference type="NCBI Taxonomy" id="1448308"/>
    <lineage>
        <taxon>Eukaryota</taxon>
        <taxon>Fungi</taxon>
        <taxon>Dikarya</taxon>
        <taxon>Ascomycota</taxon>
        <taxon>Pezizomycotina</taxon>
        <taxon>Dothideomycetes</taxon>
        <taxon>Pleosporomycetidae</taxon>
        <taxon>Pleosporales</taxon>
        <taxon>Corynesporascaceae</taxon>
        <taxon>Corynespora</taxon>
    </lineage>
</organism>
<feature type="compositionally biased region" description="Acidic residues" evidence="1">
    <location>
        <begin position="932"/>
        <end position="943"/>
    </location>
</feature>
<accession>A0A2T2P8K2</accession>
<evidence type="ECO:0000256" key="1">
    <source>
        <dbReference type="SAM" id="MobiDB-lite"/>
    </source>
</evidence>
<dbReference type="Proteomes" id="UP000240883">
    <property type="component" value="Unassembled WGS sequence"/>
</dbReference>
<reference evidence="2 3" key="1">
    <citation type="journal article" date="2018" name="Front. Microbiol.">
        <title>Genome-Wide Analysis of Corynespora cassiicola Leaf Fall Disease Putative Effectors.</title>
        <authorList>
            <person name="Lopez D."/>
            <person name="Ribeiro S."/>
            <person name="Label P."/>
            <person name="Fumanal B."/>
            <person name="Venisse J.S."/>
            <person name="Kohler A."/>
            <person name="de Oliveira R.R."/>
            <person name="Labutti K."/>
            <person name="Lipzen A."/>
            <person name="Lail K."/>
            <person name="Bauer D."/>
            <person name="Ohm R.A."/>
            <person name="Barry K.W."/>
            <person name="Spatafora J."/>
            <person name="Grigoriev I.V."/>
            <person name="Martin F.M."/>
            <person name="Pujade-Renaud V."/>
        </authorList>
    </citation>
    <scope>NUCLEOTIDE SEQUENCE [LARGE SCALE GENOMIC DNA]</scope>
    <source>
        <strain evidence="2 3">Philippines</strain>
    </source>
</reference>
<dbReference type="PANTHER" id="PTHR37015">
    <property type="entry name" value="REVERSE TRANSCRIPTASE DOMAIN-CONTAINING PROTEIN"/>
    <property type="match status" value="1"/>
</dbReference>
<dbReference type="AlphaFoldDB" id="A0A2T2P8K2"/>
<name>A0A2T2P8K2_CORCC</name>
<dbReference type="STRING" id="1448308.A0A2T2P8K2"/>